<sequence>MVRQERALRTREALIESAATVFDRDGFSVASLAAISSLAGVSNGALHFHFSNKAGVADAVEQAASERLERLVAAHGEAVGSALQMLVDTSHRLARRLGEDVVLRAGFELSRDHVRQGGRDLYRQWHAWVEEALKRAEGEGALNGIAPEQVASSVVAATTGFEVLGARDPKWLSRRTVTRFWQLLLPQLATPPVLGSLVAAGGPPGDHARRTPGGSPAARAGEEDD</sequence>
<keyword evidence="1" id="KW-0678">Repressor</keyword>
<keyword evidence="4" id="KW-0804">Transcription</keyword>
<dbReference type="InterPro" id="IPR023772">
    <property type="entry name" value="DNA-bd_HTH_TetR-type_CS"/>
</dbReference>
<dbReference type="Proteomes" id="UP000517694">
    <property type="component" value="Unassembled WGS sequence"/>
</dbReference>
<dbReference type="Pfam" id="PF13977">
    <property type="entry name" value="TetR_C_6"/>
    <property type="match status" value="1"/>
</dbReference>
<dbReference type="InterPro" id="IPR001647">
    <property type="entry name" value="HTH_TetR"/>
</dbReference>
<dbReference type="PANTHER" id="PTHR30055:SF234">
    <property type="entry name" value="HTH-TYPE TRANSCRIPTIONAL REGULATOR BETI"/>
    <property type="match status" value="1"/>
</dbReference>
<organism evidence="8 9">
    <name type="scientific">Streptomyces mexicanus</name>
    <dbReference type="NCBI Taxonomy" id="178566"/>
    <lineage>
        <taxon>Bacteria</taxon>
        <taxon>Bacillati</taxon>
        <taxon>Actinomycetota</taxon>
        <taxon>Actinomycetes</taxon>
        <taxon>Kitasatosporales</taxon>
        <taxon>Streptomycetaceae</taxon>
        <taxon>Streptomyces</taxon>
    </lineage>
</organism>
<dbReference type="SUPFAM" id="SSF48498">
    <property type="entry name" value="Tetracyclin repressor-like, C-terminal domain"/>
    <property type="match status" value="1"/>
</dbReference>
<dbReference type="OrthoDB" id="3237195at2"/>
<evidence type="ECO:0000256" key="6">
    <source>
        <dbReference type="SAM" id="MobiDB-lite"/>
    </source>
</evidence>
<dbReference type="AlphaFoldDB" id="A0A7X1LVF5"/>
<dbReference type="Pfam" id="PF00440">
    <property type="entry name" value="TetR_N"/>
    <property type="match status" value="1"/>
</dbReference>
<dbReference type="GO" id="GO:0003700">
    <property type="term" value="F:DNA-binding transcription factor activity"/>
    <property type="evidence" value="ECO:0007669"/>
    <property type="project" value="TreeGrafter"/>
</dbReference>
<dbReference type="InterPro" id="IPR050109">
    <property type="entry name" value="HTH-type_TetR-like_transc_reg"/>
</dbReference>
<dbReference type="PRINTS" id="PR00455">
    <property type="entry name" value="HTHTETR"/>
</dbReference>
<evidence type="ECO:0000256" key="1">
    <source>
        <dbReference type="ARBA" id="ARBA00022491"/>
    </source>
</evidence>
<dbReference type="PROSITE" id="PS50977">
    <property type="entry name" value="HTH_TETR_2"/>
    <property type="match status" value="1"/>
</dbReference>
<gene>
    <name evidence="8" type="ORF">H1R13_31635</name>
</gene>
<dbReference type="GO" id="GO:0000976">
    <property type="term" value="F:transcription cis-regulatory region binding"/>
    <property type="evidence" value="ECO:0007669"/>
    <property type="project" value="TreeGrafter"/>
</dbReference>
<evidence type="ECO:0000259" key="7">
    <source>
        <dbReference type="PROSITE" id="PS50977"/>
    </source>
</evidence>
<feature type="domain" description="HTH tetR-type" evidence="7">
    <location>
        <begin position="8"/>
        <end position="68"/>
    </location>
</feature>
<keyword evidence="9" id="KW-1185">Reference proteome</keyword>
<dbReference type="PANTHER" id="PTHR30055">
    <property type="entry name" value="HTH-TYPE TRANSCRIPTIONAL REGULATOR RUTR"/>
    <property type="match status" value="1"/>
</dbReference>
<dbReference type="Gene3D" id="1.10.357.10">
    <property type="entry name" value="Tetracycline Repressor, domain 2"/>
    <property type="match status" value="1"/>
</dbReference>
<protein>
    <submittedName>
        <fullName evidence="8">TetR/AcrR family transcriptional regulator</fullName>
    </submittedName>
</protein>
<dbReference type="SUPFAM" id="SSF46689">
    <property type="entry name" value="Homeodomain-like"/>
    <property type="match status" value="1"/>
</dbReference>
<feature type="region of interest" description="Disordered" evidence="6">
    <location>
        <begin position="196"/>
        <end position="225"/>
    </location>
</feature>
<dbReference type="InterPro" id="IPR039538">
    <property type="entry name" value="BetI_C"/>
</dbReference>
<reference evidence="8 9" key="1">
    <citation type="submission" date="2020-08" db="EMBL/GenBank/DDBJ databases">
        <title>Whole-Genome Sequence of French Clinical Streptomyces mexicanus Strain Q0842.</title>
        <authorList>
            <person name="Boxberger M."/>
            <person name="La Scola B."/>
        </authorList>
    </citation>
    <scope>NUCLEOTIDE SEQUENCE [LARGE SCALE GENOMIC DNA]</scope>
    <source>
        <strain evidence="8 9">Marseille-Q0842</strain>
    </source>
</reference>
<dbReference type="InterPro" id="IPR009057">
    <property type="entry name" value="Homeodomain-like_sf"/>
</dbReference>
<evidence type="ECO:0000256" key="4">
    <source>
        <dbReference type="ARBA" id="ARBA00023163"/>
    </source>
</evidence>
<name>A0A7X1LVF5_9ACTN</name>
<evidence type="ECO:0000256" key="2">
    <source>
        <dbReference type="ARBA" id="ARBA00023015"/>
    </source>
</evidence>
<dbReference type="InterPro" id="IPR036271">
    <property type="entry name" value="Tet_transcr_reg_TetR-rel_C_sf"/>
</dbReference>
<accession>A0A7X1LVF5</accession>
<evidence type="ECO:0000313" key="9">
    <source>
        <dbReference type="Proteomes" id="UP000517694"/>
    </source>
</evidence>
<evidence type="ECO:0000256" key="5">
    <source>
        <dbReference type="PROSITE-ProRule" id="PRU00335"/>
    </source>
</evidence>
<keyword evidence="3 5" id="KW-0238">DNA-binding</keyword>
<dbReference type="PROSITE" id="PS01081">
    <property type="entry name" value="HTH_TETR_1"/>
    <property type="match status" value="1"/>
</dbReference>
<dbReference type="RefSeq" id="WP_159674433.1">
    <property type="nucleotide sequence ID" value="NZ_JACMHY010000018.1"/>
</dbReference>
<dbReference type="EMBL" id="JACMHY010000018">
    <property type="protein sequence ID" value="MBC2869351.1"/>
    <property type="molecule type" value="Genomic_DNA"/>
</dbReference>
<comment type="caution">
    <text evidence="8">The sequence shown here is derived from an EMBL/GenBank/DDBJ whole genome shotgun (WGS) entry which is preliminary data.</text>
</comment>
<feature type="DNA-binding region" description="H-T-H motif" evidence="5">
    <location>
        <begin position="31"/>
        <end position="50"/>
    </location>
</feature>
<keyword evidence="2" id="KW-0805">Transcription regulation</keyword>
<proteinExistence type="predicted"/>
<dbReference type="InterPro" id="IPR047923">
    <property type="entry name" value="ArpA-like"/>
</dbReference>
<evidence type="ECO:0000313" key="8">
    <source>
        <dbReference type="EMBL" id="MBC2869351.1"/>
    </source>
</evidence>
<evidence type="ECO:0000256" key="3">
    <source>
        <dbReference type="ARBA" id="ARBA00023125"/>
    </source>
</evidence>
<dbReference type="NCBIfam" id="NF041196">
    <property type="entry name" value="ScbR_bind_reg"/>
    <property type="match status" value="1"/>
</dbReference>